<gene>
    <name evidence="2" type="primary">yydH</name>
    <name evidence="2" type="ORF">ROG8370_02878</name>
</gene>
<name>A0A1X6ZVN8_9RHOB</name>
<dbReference type="GO" id="GO:0031293">
    <property type="term" value="P:membrane protein intracellular domain proteolysis"/>
    <property type="evidence" value="ECO:0007669"/>
    <property type="project" value="TreeGrafter"/>
</dbReference>
<feature type="transmembrane region" description="Helical" evidence="1">
    <location>
        <begin position="160"/>
        <end position="181"/>
    </location>
</feature>
<keyword evidence="2" id="KW-0645">Protease</keyword>
<dbReference type="InterPro" id="IPR001193">
    <property type="entry name" value="MBTPS2"/>
</dbReference>
<dbReference type="OrthoDB" id="9759690at2"/>
<sequence>MSAQRNWTSASWYRVSDFRPRLRRHARIHRHLYRGDVWHVLQDRASGRFHRFRPAAYRLIAMMNGTRTLEEIWEHAVDKMDIDAVTQDELVRLVGQLYSADVLTGDVPPDIIELSDRGRRTKRSKIIKSLINPLALRVPVFDPNGFLNATMPIVRPLFSWFGWLLFFGITAYAIVLAALSIEVLTENVADRVLSAENLVLLLIAYPLIKAFHELGHCYTIKRWGGDVHEIGIMFLVFMPVPYVDASASIAFQSKWQRALVGAAGILVEIFLASVAMIVWTGAEEGLVRAFAFNVMLIGGISTLLFNGNPLLRFDGYYVLCDLIEIPNLGQRANKYLGYLVQRYVFGSSYAESPVSARNERSWFVFYAIAAYIYRLFITAAIIGVVATRFFFVGIALAAWALFLMLIFPILKGIWFVFTSPTLRRKRGRALGATGIFVAGLATLLLVTPVPHNTLAEGIVLPDSGSYANATADGIVEAVYVSEGQIVAAGAPLVGLSDPLVSARLELVNARIVEIERRIAAENLFDQTAVRIMEEELKAAQADRALIRQRIAEMIVRAPASGKVILPVSTDLLGRFAQRGDLLAVVARFEDPVVRVVVPEAQADLVRSGTQGLGVRLSSNPDLTYPASVSRTLPGLTRALPSRALSTEGGGRFALDPATPRDQNLALEPVLLLDLTLDAAPQLSVYGERAYVRFSHGETPLASRIYRAGVRVFLKYFASLDAGV</sequence>
<keyword evidence="3" id="KW-1185">Reference proteome</keyword>
<feature type="transmembrane region" description="Helical" evidence="1">
    <location>
        <begin position="258"/>
        <end position="279"/>
    </location>
</feature>
<evidence type="ECO:0000313" key="3">
    <source>
        <dbReference type="Proteomes" id="UP000194012"/>
    </source>
</evidence>
<keyword evidence="2" id="KW-0378">Hydrolase</keyword>
<dbReference type="EMBL" id="FWFJ01000032">
    <property type="protein sequence ID" value="SLN62586.1"/>
    <property type="molecule type" value="Genomic_DNA"/>
</dbReference>
<accession>A0A1X6ZVN8</accession>
<feature type="transmembrane region" description="Helical" evidence="1">
    <location>
        <begin position="193"/>
        <end position="212"/>
    </location>
</feature>
<feature type="transmembrane region" description="Helical" evidence="1">
    <location>
        <begin position="429"/>
        <end position="449"/>
    </location>
</feature>
<keyword evidence="1" id="KW-0812">Transmembrane</keyword>
<dbReference type="PANTHER" id="PTHR13325">
    <property type="entry name" value="PROTEASE M50 MEMBRANE-BOUND TRANSCRIPTION FACTOR SITE 2 PROTEASE"/>
    <property type="match status" value="1"/>
</dbReference>
<dbReference type="GO" id="GO:0016020">
    <property type="term" value="C:membrane"/>
    <property type="evidence" value="ECO:0007669"/>
    <property type="project" value="InterPro"/>
</dbReference>
<dbReference type="PANTHER" id="PTHR13325:SF3">
    <property type="entry name" value="MEMBRANE-BOUND TRANSCRIPTION FACTOR SITE-2 PROTEASE"/>
    <property type="match status" value="1"/>
</dbReference>
<feature type="transmembrane region" description="Helical" evidence="1">
    <location>
        <begin position="390"/>
        <end position="417"/>
    </location>
</feature>
<keyword evidence="1" id="KW-0472">Membrane</keyword>
<dbReference type="Gene3D" id="1.10.10.1150">
    <property type="entry name" value="Coenzyme PQQ synthesis protein D (PqqD)"/>
    <property type="match status" value="1"/>
</dbReference>
<evidence type="ECO:0000256" key="1">
    <source>
        <dbReference type="SAM" id="Phobius"/>
    </source>
</evidence>
<protein>
    <submittedName>
        <fullName evidence="2">Putative peptide zinc metalloprotease protein YydH</fullName>
    </submittedName>
</protein>
<dbReference type="Proteomes" id="UP000194012">
    <property type="component" value="Unassembled WGS sequence"/>
</dbReference>
<organism evidence="2 3">
    <name type="scientific">Roseovarius gaetbuli</name>
    <dbReference type="NCBI Taxonomy" id="1356575"/>
    <lineage>
        <taxon>Bacteria</taxon>
        <taxon>Pseudomonadati</taxon>
        <taxon>Pseudomonadota</taxon>
        <taxon>Alphaproteobacteria</taxon>
        <taxon>Rhodobacterales</taxon>
        <taxon>Roseobacteraceae</taxon>
        <taxon>Roseovarius</taxon>
    </lineage>
</organism>
<reference evidence="3" key="1">
    <citation type="submission" date="2017-03" db="EMBL/GenBank/DDBJ databases">
        <authorList>
            <person name="Rodrigo-Torres L."/>
            <person name="Arahal R.D."/>
            <person name="Lucena T."/>
        </authorList>
    </citation>
    <scope>NUCLEOTIDE SEQUENCE [LARGE SCALE GENOMIC DNA]</scope>
    <source>
        <strain evidence="3">CECT 8370</strain>
    </source>
</reference>
<dbReference type="AlphaFoldDB" id="A0A1X6ZVN8"/>
<feature type="transmembrane region" description="Helical" evidence="1">
    <location>
        <begin position="285"/>
        <end position="305"/>
    </location>
</feature>
<dbReference type="GO" id="GO:0004222">
    <property type="term" value="F:metalloendopeptidase activity"/>
    <property type="evidence" value="ECO:0007669"/>
    <property type="project" value="InterPro"/>
</dbReference>
<feature type="transmembrane region" description="Helical" evidence="1">
    <location>
        <begin position="232"/>
        <end position="251"/>
    </location>
</feature>
<keyword evidence="2" id="KW-0482">Metalloprotease</keyword>
<feature type="transmembrane region" description="Helical" evidence="1">
    <location>
        <begin position="363"/>
        <end position="384"/>
    </location>
</feature>
<evidence type="ECO:0000313" key="2">
    <source>
        <dbReference type="EMBL" id="SLN62586.1"/>
    </source>
</evidence>
<keyword evidence="1" id="KW-1133">Transmembrane helix</keyword>
<dbReference type="SUPFAM" id="SSF111369">
    <property type="entry name" value="HlyD-like secretion proteins"/>
    <property type="match status" value="1"/>
</dbReference>
<dbReference type="InterPro" id="IPR041881">
    <property type="entry name" value="PqqD_sf"/>
</dbReference>
<dbReference type="GO" id="GO:0005737">
    <property type="term" value="C:cytoplasm"/>
    <property type="evidence" value="ECO:0007669"/>
    <property type="project" value="TreeGrafter"/>
</dbReference>
<proteinExistence type="predicted"/>